<evidence type="ECO:0000313" key="2">
    <source>
        <dbReference type="EMBL" id="MFD2515302.1"/>
    </source>
</evidence>
<sequence>METYKFKTTINCGSCIKAVTPHMNKLEGVEEWHVDTNNPDKVLEVKSDSVDAQTIKSTVEKAGFKAEQIK</sequence>
<keyword evidence="3" id="KW-1185">Reference proteome</keyword>
<comment type="caution">
    <text evidence="2">The sequence shown here is derived from an EMBL/GenBank/DDBJ whole genome shotgun (WGS) entry which is preliminary data.</text>
</comment>
<dbReference type="InterPro" id="IPR036163">
    <property type="entry name" value="HMA_dom_sf"/>
</dbReference>
<evidence type="ECO:0000313" key="3">
    <source>
        <dbReference type="Proteomes" id="UP001597544"/>
    </source>
</evidence>
<dbReference type="Proteomes" id="UP001597544">
    <property type="component" value="Unassembled WGS sequence"/>
</dbReference>
<accession>A0ABW5INT9</accession>
<dbReference type="InterPro" id="IPR006121">
    <property type="entry name" value="HMA_dom"/>
</dbReference>
<proteinExistence type="predicted"/>
<gene>
    <name evidence="2" type="ORF">ACFSRY_15625</name>
</gene>
<dbReference type="Pfam" id="PF00403">
    <property type="entry name" value="HMA"/>
    <property type="match status" value="1"/>
</dbReference>
<dbReference type="PROSITE" id="PS50846">
    <property type="entry name" value="HMA_2"/>
    <property type="match status" value="1"/>
</dbReference>
<protein>
    <submittedName>
        <fullName evidence="2">Heavy-metal-associated domain-containing protein</fullName>
    </submittedName>
</protein>
<name>A0ABW5INT9_9BACT</name>
<feature type="domain" description="HMA" evidence="1">
    <location>
        <begin position="1"/>
        <end position="67"/>
    </location>
</feature>
<dbReference type="RefSeq" id="WP_377509752.1">
    <property type="nucleotide sequence ID" value="NZ_JBHULU010000021.1"/>
</dbReference>
<dbReference type="Gene3D" id="3.30.70.100">
    <property type="match status" value="1"/>
</dbReference>
<organism evidence="2 3">
    <name type="scientific">Pontibacter locisalis</name>
    <dbReference type="NCBI Taxonomy" id="1719035"/>
    <lineage>
        <taxon>Bacteria</taxon>
        <taxon>Pseudomonadati</taxon>
        <taxon>Bacteroidota</taxon>
        <taxon>Cytophagia</taxon>
        <taxon>Cytophagales</taxon>
        <taxon>Hymenobacteraceae</taxon>
        <taxon>Pontibacter</taxon>
    </lineage>
</organism>
<dbReference type="CDD" id="cd00371">
    <property type="entry name" value="HMA"/>
    <property type="match status" value="1"/>
</dbReference>
<dbReference type="EMBL" id="JBHULU010000021">
    <property type="protein sequence ID" value="MFD2515302.1"/>
    <property type="molecule type" value="Genomic_DNA"/>
</dbReference>
<reference evidence="3" key="1">
    <citation type="journal article" date="2019" name="Int. J. Syst. Evol. Microbiol.">
        <title>The Global Catalogue of Microorganisms (GCM) 10K type strain sequencing project: providing services to taxonomists for standard genome sequencing and annotation.</title>
        <authorList>
            <consortium name="The Broad Institute Genomics Platform"/>
            <consortium name="The Broad Institute Genome Sequencing Center for Infectious Disease"/>
            <person name="Wu L."/>
            <person name="Ma J."/>
        </authorList>
    </citation>
    <scope>NUCLEOTIDE SEQUENCE [LARGE SCALE GENOMIC DNA]</scope>
    <source>
        <strain evidence="3">KCTC 42498</strain>
    </source>
</reference>
<dbReference type="SUPFAM" id="SSF55008">
    <property type="entry name" value="HMA, heavy metal-associated domain"/>
    <property type="match status" value="1"/>
</dbReference>
<evidence type="ECO:0000259" key="1">
    <source>
        <dbReference type="PROSITE" id="PS50846"/>
    </source>
</evidence>